<protein>
    <submittedName>
        <fullName evidence="1">Cupin domain-containing protein</fullName>
    </submittedName>
</protein>
<dbReference type="Gene3D" id="2.60.120.10">
    <property type="entry name" value="Jelly Rolls"/>
    <property type="match status" value="1"/>
</dbReference>
<name>A0AAU1HWE2_9ACTN</name>
<organism evidence="1">
    <name type="scientific">Streptomyces sp. NBC_00180</name>
    <dbReference type="NCBI Taxonomy" id="2903632"/>
    <lineage>
        <taxon>Bacteria</taxon>
        <taxon>Bacillati</taxon>
        <taxon>Actinomycetota</taxon>
        <taxon>Actinomycetes</taxon>
        <taxon>Kitasatosporales</taxon>
        <taxon>Streptomycetaceae</taxon>
        <taxon>Streptomyces</taxon>
    </lineage>
</organism>
<dbReference type="CDD" id="cd20295">
    <property type="entry name" value="cupin_Pac13-like"/>
    <property type="match status" value="1"/>
</dbReference>
<dbReference type="AlphaFoldDB" id="A0AAU1HWE2"/>
<evidence type="ECO:0000313" key="1">
    <source>
        <dbReference type="EMBL" id="WTP87042.1"/>
    </source>
</evidence>
<proteinExistence type="predicted"/>
<dbReference type="EMBL" id="CP108140">
    <property type="protein sequence ID" value="WTP87042.1"/>
    <property type="molecule type" value="Genomic_DNA"/>
</dbReference>
<accession>A0AAU1HWE2</accession>
<reference evidence="1" key="1">
    <citation type="submission" date="2022-10" db="EMBL/GenBank/DDBJ databases">
        <title>The complete genomes of actinobacterial strains from the NBC collection.</title>
        <authorList>
            <person name="Joergensen T.S."/>
            <person name="Alvarez Arevalo M."/>
            <person name="Sterndorff E.B."/>
            <person name="Faurdal D."/>
            <person name="Vuksanovic O."/>
            <person name="Mourched A.-S."/>
            <person name="Charusanti P."/>
            <person name="Shaw S."/>
            <person name="Blin K."/>
            <person name="Weber T."/>
        </authorList>
    </citation>
    <scope>NUCLEOTIDE SEQUENCE</scope>
    <source>
        <strain evidence="1">NBC 00180</strain>
    </source>
</reference>
<gene>
    <name evidence="1" type="ORF">OG477_17425</name>
</gene>
<dbReference type="InterPro" id="IPR011051">
    <property type="entry name" value="RmlC_Cupin_sf"/>
</dbReference>
<sequence>MRRTVNQYKYTAEAAARFNKHGVDLTVYGQADPSVTTVHIRVAEGHFEEFYNVKSSYTIYVISGHGTFYLNDEAVEVNATDLVAVPPGTRIYYFGNMELLLTVSPAWDEANERHVRFLEKNQIPNTPRP</sequence>
<dbReference type="SUPFAM" id="SSF51182">
    <property type="entry name" value="RmlC-like cupins"/>
    <property type="match status" value="1"/>
</dbReference>
<dbReference type="InterPro" id="IPR014710">
    <property type="entry name" value="RmlC-like_jellyroll"/>
</dbReference>